<gene>
    <name evidence="2" type="ORF">FJY68_13105</name>
</gene>
<proteinExistence type="predicted"/>
<dbReference type="InterPro" id="IPR051200">
    <property type="entry name" value="Host-pathogen_enzymatic-act"/>
</dbReference>
<dbReference type="EMBL" id="VGIR01000132">
    <property type="protein sequence ID" value="MBM3332762.1"/>
    <property type="molecule type" value="Genomic_DNA"/>
</dbReference>
<dbReference type="SUPFAM" id="SSF82171">
    <property type="entry name" value="DPP6 N-terminal domain-like"/>
    <property type="match status" value="1"/>
</dbReference>
<protein>
    <submittedName>
        <fullName evidence="2">T9SS type A sorting domain-containing protein</fullName>
    </submittedName>
</protein>
<dbReference type="PANTHER" id="PTHR47197">
    <property type="entry name" value="PROTEIN NIRF"/>
    <property type="match status" value="1"/>
</dbReference>
<dbReference type="PANTHER" id="PTHR47197:SF3">
    <property type="entry name" value="DIHYDRO-HEME D1 DEHYDROGENASE"/>
    <property type="match status" value="1"/>
</dbReference>
<dbReference type="InterPro" id="IPR025965">
    <property type="entry name" value="FlgD/Vpr_Ig-like"/>
</dbReference>
<reference evidence="2" key="1">
    <citation type="submission" date="2019-03" db="EMBL/GenBank/DDBJ databases">
        <title>Lake Tanganyika Metagenome-Assembled Genomes (MAGs).</title>
        <authorList>
            <person name="Tran P."/>
        </authorList>
    </citation>
    <scope>NUCLEOTIDE SEQUENCE</scope>
    <source>
        <strain evidence="2">K_DeepCast_150m_m2_040</strain>
    </source>
</reference>
<comment type="caution">
    <text evidence="2">The sequence shown here is derived from an EMBL/GenBank/DDBJ whole genome shotgun (WGS) entry which is preliminary data.</text>
</comment>
<dbReference type="InterPro" id="IPR026444">
    <property type="entry name" value="Secre_tail"/>
</dbReference>
<dbReference type="AlphaFoldDB" id="A0A937XGN5"/>
<dbReference type="InterPro" id="IPR015943">
    <property type="entry name" value="WD40/YVTN_repeat-like_dom_sf"/>
</dbReference>
<dbReference type="Gene3D" id="2.60.40.4070">
    <property type="match status" value="1"/>
</dbReference>
<feature type="non-terminal residue" evidence="2">
    <location>
        <position position="1"/>
    </location>
</feature>
<feature type="domain" description="FlgD/Vpr Ig-like" evidence="1">
    <location>
        <begin position="250"/>
        <end position="299"/>
    </location>
</feature>
<dbReference type="NCBIfam" id="TIGR04183">
    <property type="entry name" value="Por_Secre_tail"/>
    <property type="match status" value="1"/>
</dbReference>
<accession>A0A937XGN5</accession>
<name>A0A937XGN5_UNCW3</name>
<evidence type="ECO:0000313" key="3">
    <source>
        <dbReference type="Proteomes" id="UP000779900"/>
    </source>
</evidence>
<organism evidence="2 3">
    <name type="scientific">candidate division WOR-3 bacterium</name>
    <dbReference type="NCBI Taxonomy" id="2052148"/>
    <lineage>
        <taxon>Bacteria</taxon>
        <taxon>Bacteria division WOR-3</taxon>
    </lineage>
</organism>
<dbReference type="Pfam" id="PF13860">
    <property type="entry name" value="FlgD_ig"/>
    <property type="match status" value="1"/>
</dbReference>
<sequence length="318" mass="35189">LYIGQGSYKKLYVYDYLADSCLKVIDVSAVTASYPDACIFSRTHRRAYVSSFQFEPLGGDKVGIVDTDRDTLLRVLSVRVTNGLYKQAAVDERDGKVYIVDCSGSYYYPDTMWVVDCATDSVIKKFECAPFGADARTCIRWAPWSNRIYLINDFGSDTGGSLVVIDCNTDSVIVPSMLRGGQLRDIQIDPIRQRVFVIGDTNKVYVLRDVEGGVAEETASTGHGSVSGLQVKPTVDGHQISYSIATTCWVDVSVYDLMGREVRRLVAEEQPAGEHQLLWNCQDSVGSPVARGVYLIRLETPSVADTKKVVVTRCSRRS</sequence>
<evidence type="ECO:0000313" key="2">
    <source>
        <dbReference type="EMBL" id="MBM3332762.1"/>
    </source>
</evidence>
<dbReference type="Gene3D" id="2.130.10.10">
    <property type="entry name" value="YVTN repeat-like/Quinoprotein amine dehydrogenase"/>
    <property type="match status" value="1"/>
</dbReference>
<dbReference type="Proteomes" id="UP000779900">
    <property type="component" value="Unassembled WGS sequence"/>
</dbReference>
<evidence type="ECO:0000259" key="1">
    <source>
        <dbReference type="Pfam" id="PF13860"/>
    </source>
</evidence>